<sequence length="377" mass="41517">MPVVGDYERLAQSHLSRAAWDYYATGSNDMESLRDNLRAFRKYLLRPRILKGISRISTETHLLGYRAQSPLCISPSAMQRMAHPDGELATSRAMAQFHSCMVLSTYSTTALEEVIDQGNPHSSYWFQLYLYQNRPVSAELIRRAEVAGYRALVLTVDTPMVGRRLADARNHFKLPPPWRLANFPDDFQILTASERAAREANGPQLADHLSNESLGNRSDTSLTWQSCLPWLRSVTRLPIILKGVLTRADAALAVQHGCAGVIVSNHGGRQLDGVQASIDALAEVVKGAQGQLEVYFDGGVRCGADVFRALALGARAVFIGRPVLWGLAANGQKGVEAILHELQSELEDAMRLTGCATLTDIQAQCLYRTGYPIPSQL</sequence>
<evidence type="ECO:0000259" key="8">
    <source>
        <dbReference type="PROSITE" id="PS51349"/>
    </source>
</evidence>
<dbReference type="SUPFAM" id="SSF51395">
    <property type="entry name" value="FMN-linked oxidoreductases"/>
    <property type="match status" value="1"/>
</dbReference>
<dbReference type="InterPro" id="IPR013785">
    <property type="entry name" value="Aldolase_TIM"/>
</dbReference>
<dbReference type="InterPro" id="IPR008259">
    <property type="entry name" value="FMN_hydac_DH_AS"/>
</dbReference>
<evidence type="ECO:0000256" key="7">
    <source>
        <dbReference type="PIRSR" id="PIRSR000138-2"/>
    </source>
</evidence>
<comment type="similarity">
    <text evidence="3">Belongs to the FMN-dependent alpha-hydroxy acid dehydrogenase family.</text>
</comment>
<dbReference type="InterPro" id="IPR000262">
    <property type="entry name" value="FMN-dep_DH"/>
</dbReference>
<feature type="binding site" evidence="7">
    <location>
        <position position="129"/>
    </location>
    <ligand>
        <name>glyoxylate</name>
        <dbReference type="ChEBI" id="CHEBI:36655"/>
    </ligand>
</feature>
<dbReference type="Gene3D" id="3.20.20.70">
    <property type="entry name" value="Aldolase class I"/>
    <property type="match status" value="1"/>
</dbReference>
<evidence type="ECO:0000256" key="4">
    <source>
        <dbReference type="ARBA" id="ARBA00073420"/>
    </source>
</evidence>
<dbReference type="STRING" id="215637.A0A4P9ZPG6"/>
<protein>
    <recommendedName>
        <fullName evidence="4">Oxidase FUB9</fullName>
    </recommendedName>
    <alternativeName>
        <fullName evidence="5">Fusaric acid biosynthesis protein 9</fullName>
    </alternativeName>
</protein>
<dbReference type="InterPro" id="IPR012133">
    <property type="entry name" value="Alpha-hydoxy_acid_DH_FMN"/>
</dbReference>
<dbReference type="CDD" id="cd02809">
    <property type="entry name" value="alpha_hydroxyacid_oxid_FMN"/>
    <property type="match status" value="1"/>
</dbReference>
<dbReference type="PROSITE" id="PS00557">
    <property type="entry name" value="FMN_HYDROXY_ACID_DH_1"/>
    <property type="match status" value="1"/>
</dbReference>
<keyword evidence="7" id="KW-0285">Flavoprotein</keyword>
<feature type="domain" description="FMN hydroxy acid dehydrogenase" evidence="8">
    <location>
        <begin position="1"/>
        <end position="371"/>
    </location>
</feature>
<feature type="binding site" evidence="7">
    <location>
        <position position="22"/>
    </location>
    <ligand>
        <name>glyoxylate</name>
        <dbReference type="ChEBI" id="CHEBI:36655"/>
    </ligand>
</feature>
<keyword evidence="7" id="KW-0288">FMN</keyword>
<feature type="active site" description="Proton acceptor" evidence="6">
    <location>
        <position position="266"/>
    </location>
</feature>
<dbReference type="GO" id="GO:0010181">
    <property type="term" value="F:FMN binding"/>
    <property type="evidence" value="ECO:0007669"/>
    <property type="project" value="InterPro"/>
</dbReference>
<evidence type="ECO:0000256" key="5">
    <source>
        <dbReference type="ARBA" id="ARBA00083297"/>
    </source>
</evidence>
<dbReference type="GO" id="GO:0005737">
    <property type="term" value="C:cytoplasm"/>
    <property type="evidence" value="ECO:0007669"/>
    <property type="project" value="UniProtKB-ARBA"/>
</dbReference>
<feature type="binding site" evidence="7">
    <location>
        <begin position="320"/>
        <end position="321"/>
    </location>
    <ligand>
        <name>FMN</name>
        <dbReference type="ChEBI" id="CHEBI:58210"/>
    </ligand>
</feature>
<evidence type="ECO:0000256" key="1">
    <source>
        <dbReference type="ARBA" id="ARBA00001917"/>
    </source>
</evidence>
<feature type="binding site" evidence="7">
    <location>
        <position position="164"/>
    </location>
    <ligand>
        <name>glyoxylate</name>
        <dbReference type="ChEBI" id="CHEBI:36655"/>
    </ligand>
</feature>
<dbReference type="PROSITE" id="PS51349">
    <property type="entry name" value="FMN_HYDROXY_ACID_DH_2"/>
    <property type="match status" value="1"/>
</dbReference>
<evidence type="ECO:0000313" key="9">
    <source>
        <dbReference type="EMBL" id="RKP34240.1"/>
    </source>
</evidence>
<organism evidence="9 10">
    <name type="scientific">Dimargaris cristalligena</name>
    <dbReference type="NCBI Taxonomy" id="215637"/>
    <lineage>
        <taxon>Eukaryota</taxon>
        <taxon>Fungi</taxon>
        <taxon>Fungi incertae sedis</taxon>
        <taxon>Zoopagomycota</taxon>
        <taxon>Kickxellomycotina</taxon>
        <taxon>Dimargaritomycetes</taxon>
        <taxon>Dimargaritales</taxon>
        <taxon>Dimargaritaceae</taxon>
        <taxon>Dimargaris</taxon>
    </lineage>
</organism>
<dbReference type="GO" id="GO:0016491">
    <property type="term" value="F:oxidoreductase activity"/>
    <property type="evidence" value="ECO:0007669"/>
    <property type="project" value="UniProtKB-KW"/>
</dbReference>
<keyword evidence="2" id="KW-0560">Oxidoreductase</keyword>
<dbReference type="PANTHER" id="PTHR10578:SF149">
    <property type="entry name" value="2-HYDROXYACID OXIDASE 2"/>
    <property type="match status" value="1"/>
</dbReference>
<feature type="binding site" evidence="7">
    <location>
        <position position="104"/>
    </location>
    <ligand>
        <name>FMN</name>
        <dbReference type="ChEBI" id="CHEBI:58210"/>
    </ligand>
</feature>
<feature type="binding site" evidence="7">
    <location>
        <position position="242"/>
    </location>
    <ligand>
        <name>FMN</name>
        <dbReference type="ChEBI" id="CHEBI:58210"/>
    </ligand>
</feature>
<dbReference type="FunFam" id="3.20.20.70:FF:000056">
    <property type="entry name" value="hydroxyacid oxidase 2"/>
    <property type="match status" value="1"/>
</dbReference>
<dbReference type="Pfam" id="PF01070">
    <property type="entry name" value="FMN_dh"/>
    <property type="match status" value="1"/>
</dbReference>
<reference evidence="10" key="1">
    <citation type="journal article" date="2018" name="Nat. Microbiol.">
        <title>Leveraging single-cell genomics to expand the fungal tree of life.</title>
        <authorList>
            <person name="Ahrendt S.R."/>
            <person name="Quandt C.A."/>
            <person name="Ciobanu D."/>
            <person name="Clum A."/>
            <person name="Salamov A."/>
            <person name="Andreopoulos B."/>
            <person name="Cheng J.F."/>
            <person name="Woyke T."/>
            <person name="Pelin A."/>
            <person name="Henrissat B."/>
            <person name="Reynolds N.K."/>
            <person name="Benny G.L."/>
            <person name="Smith M.E."/>
            <person name="James T.Y."/>
            <person name="Grigoriev I.V."/>
        </authorList>
    </citation>
    <scope>NUCLEOTIDE SEQUENCE [LARGE SCALE GENOMIC DNA]</scope>
    <source>
        <strain evidence="10">RSA 468</strain>
    </source>
</reference>
<evidence type="ECO:0000256" key="2">
    <source>
        <dbReference type="ARBA" id="ARBA00023002"/>
    </source>
</evidence>
<feature type="binding site" evidence="7">
    <location>
        <begin position="75"/>
        <end position="77"/>
    </location>
    <ligand>
        <name>FMN</name>
        <dbReference type="ChEBI" id="CHEBI:58210"/>
    </ligand>
</feature>
<dbReference type="PIRSF" id="PIRSF000138">
    <property type="entry name" value="Al-hdrx_acd_dh"/>
    <property type="match status" value="1"/>
</dbReference>
<name>A0A4P9ZPG6_9FUNG</name>
<proteinExistence type="inferred from homology"/>
<dbReference type="PANTHER" id="PTHR10578">
    <property type="entry name" value="S -2-HYDROXY-ACID OXIDASE-RELATED"/>
    <property type="match status" value="1"/>
</dbReference>
<feature type="binding site" evidence="7">
    <location>
        <position position="264"/>
    </location>
    <ligand>
        <name>FMN</name>
        <dbReference type="ChEBI" id="CHEBI:58210"/>
    </ligand>
</feature>
<gene>
    <name evidence="9" type="ORF">BJ085DRAFT_35543</name>
</gene>
<feature type="binding site" evidence="7">
    <location>
        <position position="155"/>
    </location>
    <ligand>
        <name>FMN</name>
        <dbReference type="ChEBI" id="CHEBI:58210"/>
    </ligand>
</feature>
<dbReference type="Proteomes" id="UP000268162">
    <property type="component" value="Unassembled WGS sequence"/>
</dbReference>
<evidence type="ECO:0000313" key="10">
    <source>
        <dbReference type="Proteomes" id="UP000268162"/>
    </source>
</evidence>
<evidence type="ECO:0000256" key="6">
    <source>
        <dbReference type="PIRSR" id="PIRSR000138-1"/>
    </source>
</evidence>
<feature type="binding site" evidence="7">
    <location>
        <begin position="297"/>
        <end position="301"/>
    </location>
    <ligand>
        <name>FMN</name>
        <dbReference type="ChEBI" id="CHEBI:58210"/>
    </ligand>
</feature>
<feature type="binding site" evidence="7">
    <location>
        <position position="266"/>
    </location>
    <ligand>
        <name>glyoxylate</name>
        <dbReference type="ChEBI" id="CHEBI:36655"/>
    </ligand>
</feature>
<feature type="binding site" evidence="7">
    <location>
        <position position="127"/>
    </location>
    <ligand>
        <name>FMN</name>
        <dbReference type="ChEBI" id="CHEBI:58210"/>
    </ligand>
</feature>
<dbReference type="EMBL" id="ML003292">
    <property type="protein sequence ID" value="RKP34240.1"/>
    <property type="molecule type" value="Genomic_DNA"/>
</dbReference>
<comment type="cofactor">
    <cofactor evidence="1">
        <name>FMN</name>
        <dbReference type="ChEBI" id="CHEBI:58210"/>
    </cofactor>
</comment>
<keyword evidence="10" id="KW-1185">Reference proteome</keyword>
<dbReference type="AlphaFoldDB" id="A0A4P9ZPG6"/>
<accession>A0A4P9ZPG6</accession>
<dbReference type="InterPro" id="IPR037396">
    <property type="entry name" value="FMN_HAD"/>
</dbReference>
<feature type="binding site" evidence="7">
    <location>
        <position position="269"/>
    </location>
    <ligand>
        <name>glyoxylate</name>
        <dbReference type="ChEBI" id="CHEBI:36655"/>
    </ligand>
</feature>
<evidence type="ECO:0000256" key="3">
    <source>
        <dbReference type="ARBA" id="ARBA00024042"/>
    </source>
</evidence>